<keyword evidence="1" id="KW-0479">Metal-binding</keyword>
<reference evidence="3 5" key="1">
    <citation type="submission" date="2017-11" db="EMBL/GenBank/DDBJ databases">
        <title>Comparitive Functional Genomics of Dry Heat Resistant strains isolated from the Viking Spacecraft.</title>
        <authorList>
            <person name="Seuylemezian A."/>
            <person name="Cooper K."/>
            <person name="Vaishampayan P."/>
        </authorList>
    </citation>
    <scope>NUCLEOTIDE SEQUENCE [LARGE SCALE GENOMIC DNA]</scope>
    <source>
        <strain evidence="3 5">M4.6</strain>
    </source>
</reference>
<dbReference type="OrthoDB" id="26424at2"/>
<dbReference type="PROSITE" id="PS50966">
    <property type="entry name" value="ZF_SWIM"/>
    <property type="match status" value="1"/>
</dbReference>
<dbReference type="EMBL" id="PGVA01000001">
    <property type="protein sequence ID" value="PLR86788.1"/>
    <property type="molecule type" value="Genomic_DNA"/>
</dbReference>
<dbReference type="InterPro" id="IPR007527">
    <property type="entry name" value="Znf_SWIM"/>
</dbReference>
<evidence type="ECO:0000313" key="5">
    <source>
        <dbReference type="Proteomes" id="UP000234951"/>
    </source>
</evidence>
<accession>A0A2N5GSP1</accession>
<dbReference type="AlphaFoldDB" id="A0A2N5GSP1"/>
<name>A0A2N5GSP1_9BACI</name>
<dbReference type="EMBL" id="PGVD01000056">
    <property type="protein sequence ID" value="PLR92751.1"/>
    <property type="molecule type" value="Genomic_DNA"/>
</dbReference>
<dbReference type="Proteomes" id="UP000235114">
    <property type="component" value="Unassembled WGS sequence"/>
</dbReference>
<evidence type="ECO:0000313" key="3">
    <source>
        <dbReference type="EMBL" id="PLR86788.1"/>
    </source>
</evidence>
<comment type="caution">
    <text evidence="3">The sequence shown here is derived from an EMBL/GenBank/DDBJ whole genome shotgun (WGS) entry which is preliminary data.</text>
</comment>
<gene>
    <name evidence="3" type="ORF">CU635_00390</name>
    <name evidence="4" type="ORF">CVD25_18115</name>
</gene>
<dbReference type="Pfam" id="PF04434">
    <property type="entry name" value="SWIM"/>
    <property type="match status" value="1"/>
</dbReference>
<organism evidence="3 5">
    <name type="scientific">Bacillus canaveralius</name>
    <dbReference type="NCBI Taxonomy" id="1403243"/>
    <lineage>
        <taxon>Bacteria</taxon>
        <taxon>Bacillati</taxon>
        <taxon>Bacillota</taxon>
        <taxon>Bacilli</taxon>
        <taxon>Bacillales</taxon>
        <taxon>Bacillaceae</taxon>
        <taxon>Bacillus</taxon>
    </lineage>
</organism>
<keyword evidence="1" id="KW-0863">Zinc-finger</keyword>
<evidence type="ECO:0000256" key="1">
    <source>
        <dbReference type="PROSITE-ProRule" id="PRU00325"/>
    </source>
</evidence>
<reference evidence="4 6" key="2">
    <citation type="submission" date="2017-12" db="EMBL/GenBank/DDBJ databases">
        <title>Comparative Functional Genomics of Dry Heat Resistant strains isolated from the Viking Spacecraft.</title>
        <authorList>
            <person name="Seuylemezian A."/>
            <person name="Cooper K."/>
            <person name="Vaishampayan P."/>
        </authorList>
    </citation>
    <scope>NUCLEOTIDE SEQUENCE [LARGE SCALE GENOMIC DNA]</scope>
    <source>
        <strain evidence="4 6">ATCC 29669</strain>
    </source>
</reference>
<sequence>MKLSNFEDSIEDVILERGLDYFQNGRVENVIETTDGYTVEINGSDYYTVEIYLGHEDQVVDSFCDCPYDWGPHCKHIAAALFAIREKELKPKKSNKKNAARNIAELFNFAWTVKRLMLIIVAS</sequence>
<dbReference type="RefSeq" id="WP_101575198.1">
    <property type="nucleotide sequence ID" value="NZ_PGVA01000001.1"/>
</dbReference>
<evidence type="ECO:0000313" key="6">
    <source>
        <dbReference type="Proteomes" id="UP000235114"/>
    </source>
</evidence>
<protein>
    <recommendedName>
        <fullName evidence="2">SWIM-type domain-containing protein</fullName>
    </recommendedName>
</protein>
<feature type="domain" description="SWIM-type" evidence="2">
    <location>
        <begin position="47"/>
        <end position="85"/>
    </location>
</feature>
<evidence type="ECO:0000259" key="2">
    <source>
        <dbReference type="PROSITE" id="PS50966"/>
    </source>
</evidence>
<evidence type="ECO:0000313" key="4">
    <source>
        <dbReference type="EMBL" id="PLR92751.1"/>
    </source>
</evidence>
<proteinExistence type="predicted"/>
<keyword evidence="6" id="KW-1185">Reference proteome</keyword>
<dbReference type="Proteomes" id="UP000234951">
    <property type="component" value="Unassembled WGS sequence"/>
</dbReference>
<keyword evidence="1" id="KW-0862">Zinc</keyword>
<dbReference type="GO" id="GO:0008270">
    <property type="term" value="F:zinc ion binding"/>
    <property type="evidence" value="ECO:0007669"/>
    <property type="project" value="UniProtKB-KW"/>
</dbReference>